<comment type="caution">
    <text evidence="2">The sequence shown here is derived from an EMBL/GenBank/DDBJ whole genome shotgun (WGS) entry which is preliminary data.</text>
</comment>
<dbReference type="Proteomes" id="UP000007148">
    <property type="component" value="Unassembled WGS sequence"/>
</dbReference>
<dbReference type="HOGENOM" id="CLU_137480_0_0_1"/>
<dbReference type="STRING" id="1109443.G4TA01"/>
<evidence type="ECO:0000313" key="2">
    <source>
        <dbReference type="EMBL" id="CCA68136.1"/>
    </source>
</evidence>
<dbReference type="OrthoDB" id="2567806at2759"/>
<dbReference type="InParanoid" id="G4TA01"/>
<keyword evidence="3" id="KW-1185">Reference proteome</keyword>
<gene>
    <name evidence="2" type="ORF">PIIN_02003</name>
</gene>
<dbReference type="AlphaFoldDB" id="G4TA01"/>
<dbReference type="SUPFAM" id="SSF89895">
    <property type="entry name" value="FYSH domain"/>
    <property type="match status" value="1"/>
</dbReference>
<feature type="domain" description="Ribosome maturation protein SDO1/SBDS N-terminal" evidence="1">
    <location>
        <begin position="6"/>
        <end position="96"/>
    </location>
</feature>
<proteinExistence type="predicted"/>
<accession>G4TA01</accession>
<dbReference type="EMBL" id="CAFZ01000026">
    <property type="protein sequence ID" value="CCA68136.1"/>
    <property type="molecule type" value="Genomic_DNA"/>
</dbReference>
<dbReference type="OMA" id="MQHSERI"/>
<evidence type="ECO:0000259" key="1">
    <source>
        <dbReference type="Pfam" id="PF01172"/>
    </source>
</evidence>
<protein>
    <recommendedName>
        <fullName evidence="1">Ribosome maturation protein SDO1/SBDS N-terminal domain-containing protein</fullName>
    </recommendedName>
</protein>
<dbReference type="InterPro" id="IPR019783">
    <property type="entry name" value="SDO1/SBDS_N"/>
</dbReference>
<dbReference type="FunCoup" id="G4TA01">
    <property type="interactions" value="23"/>
</dbReference>
<organism evidence="2 3">
    <name type="scientific">Serendipita indica (strain DSM 11827)</name>
    <name type="common">Root endophyte fungus</name>
    <name type="synonym">Piriformospora indica</name>
    <dbReference type="NCBI Taxonomy" id="1109443"/>
    <lineage>
        <taxon>Eukaryota</taxon>
        <taxon>Fungi</taxon>
        <taxon>Dikarya</taxon>
        <taxon>Basidiomycota</taxon>
        <taxon>Agaricomycotina</taxon>
        <taxon>Agaricomycetes</taxon>
        <taxon>Sebacinales</taxon>
        <taxon>Serendipitaceae</taxon>
        <taxon>Serendipita</taxon>
    </lineage>
</organism>
<name>G4TA01_SERID</name>
<dbReference type="Gene3D" id="3.30.1250.10">
    <property type="entry name" value="Ribosome maturation protein SBDS, N-terminal domain"/>
    <property type="match status" value="1"/>
</dbReference>
<reference evidence="2 3" key="1">
    <citation type="journal article" date="2011" name="PLoS Pathog.">
        <title>Endophytic Life Strategies Decoded by Genome and Transcriptome Analyses of the Mutualistic Root Symbiont Piriformospora indica.</title>
        <authorList>
            <person name="Zuccaro A."/>
            <person name="Lahrmann U."/>
            <person name="Guldener U."/>
            <person name="Langen G."/>
            <person name="Pfiffi S."/>
            <person name="Biedenkopf D."/>
            <person name="Wong P."/>
            <person name="Samans B."/>
            <person name="Grimm C."/>
            <person name="Basiewicz M."/>
            <person name="Murat C."/>
            <person name="Martin F."/>
            <person name="Kogel K.H."/>
        </authorList>
    </citation>
    <scope>NUCLEOTIDE SEQUENCE [LARGE SCALE GENOMIC DNA]</scope>
    <source>
        <strain evidence="2 3">DSM 11827</strain>
    </source>
</reference>
<dbReference type="InterPro" id="IPR036786">
    <property type="entry name" value="Ribosome_mat_SBDS_N_sf"/>
</dbReference>
<sequence>MTKSLTKLIYKPDSQSTDEYIMFVNADEYRKYSSGDSSVPIVEVVDSYDVFFSTQGNQGKLGKASNQQLESVFNTKNEDRIAEFMLKNGVMQHSERIGAHDTAHLNMARGTGSVDTR</sequence>
<dbReference type="eggNOG" id="ENOG502S9SB">
    <property type="taxonomic scope" value="Eukaryota"/>
</dbReference>
<dbReference type="Pfam" id="PF01172">
    <property type="entry name" value="SBDS_N"/>
    <property type="match status" value="1"/>
</dbReference>
<evidence type="ECO:0000313" key="3">
    <source>
        <dbReference type="Proteomes" id="UP000007148"/>
    </source>
</evidence>